<dbReference type="EMBL" id="FOMR01000011">
    <property type="protein sequence ID" value="SFE24993.1"/>
    <property type="molecule type" value="Genomic_DNA"/>
</dbReference>
<organism evidence="1 2">
    <name type="scientific">Lentibacillus persicus</name>
    <dbReference type="NCBI Taxonomy" id="640948"/>
    <lineage>
        <taxon>Bacteria</taxon>
        <taxon>Bacillati</taxon>
        <taxon>Bacillota</taxon>
        <taxon>Bacilli</taxon>
        <taxon>Bacillales</taxon>
        <taxon>Bacillaceae</taxon>
        <taxon>Lentibacillus</taxon>
    </lineage>
</organism>
<gene>
    <name evidence="1" type="ORF">SAMN05216238_11146</name>
</gene>
<dbReference type="STRING" id="640948.SAMN05216238_11146"/>
<evidence type="ECO:0000313" key="1">
    <source>
        <dbReference type="EMBL" id="SFE24993.1"/>
    </source>
</evidence>
<keyword evidence="2" id="KW-1185">Reference proteome</keyword>
<protein>
    <submittedName>
        <fullName evidence="1">Uncharacterized protein</fullName>
    </submittedName>
</protein>
<dbReference type="OrthoDB" id="978985at2"/>
<name>A0A1I1Z3E0_9BACI</name>
<dbReference type="RefSeq" id="WP_090086607.1">
    <property type="nucleotide sequence ID" value="NZ_FOMR01000011.1"/>
</dbReference>
<proteinExistence type="predicted"/>
<evidence type="ECO:0000313" key="2">
    <source>
        <dbReference type="Proteomes" id="UP000199474"/>
    </source>
</evidence>
<dbReference type="Proteomes" id="UP000199474">
    <property type="component" value="Unassembled WGS sequence"/>
</dbReference>
<dbReference type="AlphaFoldDB" id="A0A1I1Z3E0"/>
<reference evidence="2" key="1">
    <citation type="submission" date="2016-10" db="EMBL/GenBank/DDBJ databases">
        <authorList>
            <person name="Varghese N."/>
            <person name="Submissions S."/>
        </authorList>
    </citation>
    <scope>NUCLEOTIDE SEQUENCE [LARGE SCALE GENOMIC DNA]</scope>
    <source>
        <strain evidence="2">DSM 22530</strain>
    </source>
</reference>
<sequence length="413" mass="47473">MTAEVAILNKSGLALAADSAITSGKDGVRKIYNSANKLFSLSRNHSVGVMVYGAASFMEVPWGVIIKAYRDYLGERTFDYLPHYVDDFLDFLRKDDRFRKPEIEEIIVYRSFSDLLKRIVRETEEELAPDEEPVRSTQLLMKKVQHQLDTFKQQQDWLDLEFPSFRESFMSVIREVREEVILHETADDFDEMLCELAFETVKSDYFSLGSTGLVFTGYGEQEIFPHLVNYRLEGFINGQLKYKELNDKEISYTSDDKAGTAAVLPFGQREMVDSFMYGIEPAIADTIFSIVREVLDDYPQQMKRYLNIDLTDEQVNAQKELGKDIYDSIQTAVSEYQQANYIEPLLGIVRSLPKEELAEMAEALINLTSFKRRLSRVTESVGPPIDVAVITKGDGFIWMKRKHYIDAEINAYD</sequence>
<accession>A0A1I1Z3E0</accession>